<evidence type="ECO:0000313" key="1">
    <source>
        <dbReference type="EMBL" id="CAG6637032.1"/>
    </source>
</evidence>
<organism evidence="1">
    <name type="scientific">Cacopsylla melanoneura</name>
    <dbReference type="NCBI Taxonomy" id="428564"/>
    <lineage>
        <taxon>Eukaryota</taxon>
        <taxon>Metazoa</taxon>
        <taxon>Ecdysozoa</taxon>
        <taxon>Arthropoda</taxon>
        <taxon>Hexapoda</taxon>
        <taxon>Insecta</taxon>
        <taxon>Pterygota</taxon>
        <taxon>Neoptera</taxon>
        <taxon>Paraneoptera</taxon>
        <taxon>Hemiptera</taxon>
        <taxon>Sternorrhyncha</taxon>
        <taxon>Psylloidea</taxon>
        <taxon>Psyllidae</taxon>
        <taxon>Psyllinae</taxon>
        <taxon>Cacopsylla</taxon>
    </lineage>
</organism>
<dbReference type="EMBL" id="HBUF01096735">
    <property type="protein sequence ID" value="CAG6637032.1"/>
    <property type="molecule type" value="Transcribed_RNA"/>
</dbReference>
<sequence length="103" mass="11939">MFKTSREKKLCKKLSPKTCIFSPISNTVFSPIPSHFSLYTTVQGMKLCSFDDKLHYLSFFLPTTKFLFVFTLMTGSDVFTLMMSVNLRWQFHTNSWSNTTVSN</sequence>
<name>A0A8D8QTX3_9HEMI</name>
<accession>A0A8D8QTX3</accession>
<protein>
    <submittedName>
        <fullName evidence="1">Uncharacterized protein</fullName>
    </submittedName>
</protein>
<reference evidence="1" key="1">
    <citation type="submission" date="2021-05" db="EMBL/GenBank/DDBJ databases">
        <authorList>
            <person name="Alioto T."/>
            <person name="Alioto T."/>
            <person name="Gomez Garrido J."/>
        </authorList>
    </citation>
    <scope>NUCLEOTIDE SEQUENCE</scope>
</reference>
<proteinExistence type="predicted"/>
<dbReference type="AlphaFoldDB" id="A0A8D8QTX3"/>